<proteinExistence type="inferred from homology"/>
<evidence type="ECO:0000256" key="5">
    <source>
        <dbReference type="ARBA" id="ARBA00022729"/>
    </source>
</evidence>
<keyword evidence="8" id="KW-0333">Golgi apparatus</keyword>
<dbReference type="InterPro" id="IPR004240">
    <property type="entry name" value="EMP70"/>
</dbReference>
<keyword evidence="9" id="KW-0472">Membrane</keyword>
<evidence type="ECO:0000256" key="1">
    <source>
        <dbReference type="ARBA" id="ARBA00004337"/>
    </source>
</evidence>
<evidence type="ECO:0000256" key="10">
    <source>
        <dbReference type="RuleBase" id="RU363079"/>
    </source>
</evidence>
<dbReference type="AlphaFoldDB" id="A0ABD2Y409"/>
<evidence type="ECO:0000256" key="2">
    <source>
        <dbReference type="ARBA" id="ARBA00004653"/>
    </source>
</evidence>
<evidence type="ECO:0000256" key="7">
    <source>
        <dbReference type="ARBA" id="ARBA00022989"/>
    </source>
</evidence>
<reference evidence="11 12" key="1">
    <citation type="submission" date="2024-11" db="EMBL/GenBank/DDBJ databases">
        <title>A near-complete genome assembly of Cinchona calisaya.</title>
        <authorList>
            <person name="Lian D.C."/>
            <person name="Zhao X.W."/>
            <person name="Wei L."/>
        </authorList>
    </citation>
    <scope>NUCLEOTIDE SEQUENCE [LARGE SCALE GENOMIC DNA]</scope>
    <source>
        <tissue evidence="11">Nenye</tissue>
    </source>
</reference>
<organism evidence="11 12">
    <name type="scientific">Cinchona calisaya</name>
    <dbReference type="NCBI Taxonomy" id="153742"/>
    <lineage>
        <taxon>Eukaryota</taxon>
        <taxon>Viridiplantae</taxon>
        <taxon>Streptophyta</taxon>
        <taxon>Embryophyta</taxon>
        <taxon>Tracheophyta</taxon>
        <taxon>Spermatophyta</taxon>
        <taxon>Magnoliopsida</taxon>
        <taxon>eudicotyledons</taxon>
        <taxon>Gunneridae</taxon>
        <taxon>Pentapetalae</taxon>
        <taxon>asterids</taxon>
        <taxon>lamiids</taxon>
        <taxon>Gentianales</taxon>
        <taxon>Rubiaceae</taxon>
        <taxon>Cinchonoideae</taxon>
        <taxon>Cinchoneae</taxon>
        <taxon>Cinchona</taxon>
    </lineage>
</organism>
<evidence type="ECO:0000256" key="4">
    <source>
        <dbReference type="ARBA" id="ARBA00022692"/>
    </source>
</evidence>
<keyword evidence="7" id="KW-1133">Transmembrane helix</keyword>
<dbReference type="Pfam" id="PF02990">
    <property type="entry name" value="EMP70"/>
    <property type="match status" value="1"/>
</dbReference>
<keyword evidence="4" id="KW-0812">Transmembrane</keyword>
<evidence type="ECO:0000256" key="8">
    <source>
        <dbReference type="ARBA" id="ARBA00023034"/>
    </source>
</evidence>
<accession>A0ABD2Y409</accession>
<comment type="subcellular location">
    <subcellularLocation>
        <location evidence="1">Endosome membrane</location>
        <topology evidence="1">Multi-pass membrane protein</topology>
    </subcellularLocation>
    <subcellularLocation>
        <location evidence="2">Golgi apparatus membrane</location>
        <topology evidence="2">Multi-pass membrane protein</topology>
    </subcellularLocation>
</comment>
<evidence type="ECO:0000313" key="12">
    <source>
        <dbReference type="Proteomes" id="UP001630127"/>
    </source>
</evidence>
<name>A0ABD2Y409_9GENT</name>
<protein>
    <recommendedName>
        <fullName evidence="10">Transmembrane 9 superfamily member</fullName>
    </recommendedName>
</protein>
<dbReference type="GO" id="GO:0000139">
    <property type="term" value="C:Golgi membrane"/>
    <property type="evidence" value="ECO:0007669"/>
    <property type="project" value="UniProtKB-SubCell"/>
</dbReference>
<evidence type="ECO:0000256" key="6">
    <source>
        <dbReference type="ARBA" id="ARBA00022753"/>
    </source>
</evidence>
<gene>
    <name evidence="11" type="ORF">ACH5RR_040018</name>
</gene>
<sequence>MRVNKIQVFLCQSNPLSPDNFKILKERIDQMYQVNINLDNLLAIQYINTMTKDGGYILRWTGYPIGKKVHDDYYVFSHLKFTVLVHNVQHNPKLLKDLTTYSKYPSPIKCKPDDKLSMLAKEGQPLIVSYEVSFVESDIRTIRRDLARYEELDKEAQAQLKGEFSG</sequence>
<dbReference type="PANTHER" id="PTHR10766">
    <property type="entry name" value="TRANSMEMBRANE 9 SUPERFAMILY PROTEIN"/>
    <property type="match status" value="1"/>
</dbReference>
<dbReference type="Proteomes" id="UP001630127">
    <property type="component" value="Unassembled WGS sequence"/>
</dbReference>
<dbReference type="PANTHER" id="PTHR10766:SF141">
    <property type="entry name" value="TRANSMEMBRANE 9 SUPERFAMILY MEMBER"/>
    <property type="match status" value="1"/>
</dbReference>
<keyword evidence="6" id="KW-0967">Endosome</keyword>
<evidence type="ECO:0000256" key="9">
    <source>
        <dbReference type="ARBA" id="ARBA00023136"/>
    </source>
</evidence>
<keyword evidence="5" id="KW-0732">Signal</keyword>
<evidence type="ECO:0000313" key="11">
    <source>
        <dbReference type="EMBL" id="KAL3500925.1"/>
    </source>
</evidence>
<comment type="caution">
    <text evidence="11">The sequence shown here is derived from an EMBL/GenBank/DDBJ whole genome shotgun (WGS) entry which is preliminary data.</text>
</comment>
<evidence type="ECO:0000256" key="3">
    <source>
        <dbReference type="ARBA" id="ARBA00005227"/>
    </source>
</evidence>
<dbReference type="GO" id="GO:0010008">
    <property type="term" value="C:endosome membrane"/>
    <property type="evidence" value="ECO:0007669"/>
    <property type="project" value="UniProtKB-SubCell"/>
</dbReference>
<keyword evidence="12" id="KW-1185">Reference proteome</keyword>
<comment type="similarity">
    <text evidence="3 10">Belongs to the nonaspanin (TM9SF) (TC 9.A.2) family.</text>
</comment>
<dbReference type="EMBL" id="JBJUIK010000016">
    <property type="protein sequence ID" value="KAL3500925.1"/>
    <property type="molecule type" value="Genomic_DNA"/>
</dbReference>